<dbReference type="AlphaFoldDB" id="A0A9W7ZXG2"/>
<comment type="caution">
    <text evidence="1">The sequence shown here is derived from an EMBL/GenBank/DDBJ whole genome shotgun (WGS) entry which is preliminary data.</text>
</comment>
<keyword evidence="2" id="KW-1185">Reference proteome</keyword>
<name>A0A9W7ZXG2_9FUNG</name>
<reference evidence="1" key="1">
    <citation type="submission" date="2022-07" db="EMBL/GenBank/DDBJ databases">
        <title>Phylogenomic reconstructions and comparative analyses of Kickxellomycotina fungi.</title>
        <authorList>
            <person name="Reynolds N.K."/>
            <person name="Stajich J.E."/>
            <person name="Barry K."/>
            <person name="Grigoriev I.V."/>
            <person name="Crous P."/>
            <person name="Smith M.E."/>
        </authorList>
    </citation>
    <scope>NUCLEOTIDE SEQUENCE</scope>
    <source>
        <strain evidence="1">NBRC 100468</strain>
    </source>
</reference>
<organism evidence="1 2">
    <name type="scientific">Mycoemilia scoparia</name>
    <dbReference type="NCBI Taxonomy" id="417184"/>
    <lineage>
        <taxon>Eukaryota</taxon>
        <taxon>Fungi</taxon>
        <taxon>Fungi incertae sedis</taxon>
        <taxon>Zoopagomycota</taxon>
        <taxon>Kickxellomycotina</taxon>
        <taxon>Kickxellomycetes</taxon>
        <taxon>Kickxellales</taxon>
        <taxon>Kickxellaceae</taxon>
        <taxon>Mycoemilia</taxon>
    </lineage>
</organism>
<accession>A0A9W7ZXG2</accession>
<sequence length="297" mass="33673">MNLSAFIDTDSRICCKAIIEFLGSIEDILELTDFNKHGIDMDTLDNLKAALKKHMERKREYIMNLCDQFKQGNVSAKHLESAFLKFHKDGALPFVERYYGDGKYKTYIKSGNTMIPVTHLDYLNIQAGNIFSKLVDIISGEGTESETGALVKAIDLYLYGFRQCIYDIHGYHGIFGNTDNHESPGIDDNARKLIKEDIFDFINGDLARMSRPIRNLFPLVKQGDKALLFTQFKDHFESSFKVHFDDWKAKSFDDMIKLNLGSSSGNGGYGVEVIDYVYSTLASSLNRMFISSQGRSN</sequence>
<gene>
    <name evidence="1" type="ORF">H4219_005104</name>
</gene>
<dbReference type="EMBL" id="JANBPU010000246">
    <property type="protein sequence ID" value="KAJ1913679.1"/>
    <property type="molecule type" value="Genomic_DNA"/>
</dbReference>
<protein>
    <submittedName>
        <fullName evidence="1">Uncharacterized protein</fullName>
    </submittedName>
</protein>
<evidence type="ECO:0000313" key="1">
    <source>
        <dbReference type="EMBL" id="KAJ1913679.1"/>
    </source>
</evidence>
<dbReference type="Proteomes" id="UP001150538">
    <property type="component" value="Unassembled WGS sequence"/>
</dbReference>
<proteinExistence type="predicted"/>
<evidence type="ECO:0000313" key="2">
    <source>
        <dbReference type="Proteomes" id="UP001150538"/>
    </source>
</evidence>